<dbReference type="InterPro" id="IPR052035">
    <property type="entry name" value="ZnF_BED_domain_contain"/>
</dbReference>
<dbReference type="VEuPathDB" id="FungiDB:PPTG_00549"/>
<keyword evidence="3" id="KW-0863">Zinc-finger</keyword>
<feature type="compositionally biased region" description="Basic residues" evidence="6">
    <location>
        <begin position="73"/>
        <end position="90"/>
    </location>
</feature>
<feature type="compositionally biased region" description="Low complexity" evidence="6">
    <location>
        <begin position="104"/>
        <end position="115"/>
    </location>
</feature>
<dbReference type="EMBL" id="KI689855">
    <property type="protein sequence ID" value="ETK71340.1"/>
    <property type="molecule type" value="Genomic_DNA"/>
</dbReference>
<evidence type="ECO:0000259" key="7">
    <source>
        <dbReference type="Pfam" id="PF04937"/>
    </source>
</evidence>
<dbReference type="GO" id="GO:0005634">
    <property type="term" value="C:nucleus"/>
    <property type="evidence" value="ECO:0007669"/>
    <property type="project" value="UniProtKB-SubCell"/>
</dbReference>
<dbReference type="InterPro" id="IPR007021">
    <property type="entry name" value="DUF659"/>
</dbReference>
<dbReference type="Pfam" id="PF04937">
    <property type="entry name" value="DUF659"/>
    <property type="match status" value="1"/>
</dbReference>
<evidence type="ECO:0000256" key="1">
    <source>
        <dbReference type="ARBA" id="ARBA00004123"/>
    </source>
</evidence>
<evidence type="ECO:0000256" key="6">
    <source>
        <dbReference type="SAM" id="MobiDB-lite"/>
    </source>
</evidence>
<evidence type="ECO:0000256" key="2">
    <source>
        <dbReference type="ARBA" id="ARBA00022723"/>
    </source>
</evidence>
<dbReference type="PANTHER" id="PTHR46481:SF10">
    <property type="entry name" value="ZINC FINGER BED DOMAIN-CONTAINING PROTEIN 39"/>
    <property type="match status" value="1"/>
</dbReference>
<feature type="domain" description="DUF659" evidence="7">
    <location>
        <begin position="168"/>
        <end position="298"/>
    </location>
</feature>
<comment type="subcellular location">
    <subcellularLocation>
        <location evidence="1">Nucleus</location>
    </subcellularLocation>
</comment>
<gene>
    <name evidence="8" type="ORF">L915_21405</name>
</gene>
<dbReference type="GO" id="GO:0008270">
    <property type="term" value="F:zinc ion binding"/>
    <property type="evidence" value="ECO:0007669"/>
    <property type="project" value="UniProtKB-KW"/>
</dbReference>
<organism evidence="8">
    <name type="scientific">Phytophthora nicotianae</name>
    <name type="common">Potato buckeye rot agent</name>
    <name type="synonym">Phytophthora parasitica</name>
    <dbReference type="NCBI Taxonomy" id="4792"/>
    <lineage>
        <taxon>Eukaryota</taxon>
        <taxon>Sar</taxon>
        <taxon>Stramenopiles</taxon>
        <taxon>Oomycota</taxon>
        <taxon>Peronosporomycetes</taxon>
        <taxon>Peronosporales</taxon>
        <taxon>Peronosporaceae</taxon>
        <taxon>Phytophthora</taxon>
    </lineage>
</organism>
<evidence type="ECO:0000313" key="8">
    <source>
        <dbReference type="EMBL" id="ETK71340.1"/>
    </source>
</evidence>
<dbReference type="SUPFAM" id="SSF53098">
    <property type="entry name" value="Ribonuclease H-like"/>
    <property type="match status" value="1"/>
</dbReference>
<feature type="region of interest" description="Disordered" evidence="6">
    <location>
        <begin position="71"/>
        <end position="124"/>
    </location>
</feature>
<dbReference type="PANTHER" id="PTHR46481">
    <property type="entry name" value="ZINC FINGER BED DOMAIN-CONTAINING PROTEIN 4"/>
    <property type="match status" value="1"/>
</dbReference>
<keyword evidence="4" id="KW-0862">Zinc</keyword>
<keyword evidence="2" id="KW-0479">Metal-binding</keyword>
<evidence type="ECO:0000256" key="5">
    <source>
        <dbReference type="ARBA" id="ARBA00023242"/>
    </source>
</evidence>
<reference evidence="8" key="1">
    <citation type="submission" date="2013-11" db="EMBL/GenBank/DDBJ databases">
        <title>The Genome Sequence of Phytophthora parasitica CJ02B3.</title>
        <authorList>
            <consortium name="The Broad Institute Genomics Platform"/>
            <person name="Russ C."/>
            <person name="Tyler B."/>
            <person name="Panabieres F."/>
            <person name="Shan W."/>
            <person name="Tripathy S."/>
            <person name="Grunwald N."/>
            <person name="Machado M."/>
            <person name="Johnson C.S."/>
            <person name="Arredondo F."/>
            <person name="Hong C."/>
            <person name="Coffey M."/>
            <person name="Young S.K."/>
            <person name="Zeng Q."/>
            <person name="Gargeya S."/>
            <person name="Fitzgerald M."/>
            <person name="Abouelleil A."/>
            <person name="Alvarado L."/>
            <person name="Chapman S.B."/>
            <person name="Gainer-Dewar J."/>
            <person name="Goldberg J."/>
            <person name="Griggs A."/>
            <person name="Gujja S."/>
            <person name="Hansen M."/>
            <person name="Howarth C."/>
            <person name="Imamovic A."/>
            <person name="Ireland A."/>
            <person name="Larimer J."/>
            <person name="McCowan C."/>
            <person name="Murphy C."/>
            <person name="Pearson M."/>
            <person name="Poon T.W."/>
            <person name="Priest M."/>
            <person name="Roberts A."/>
            <person name="Saif S."/>
            <person name="Shea T."/>
            <person name="Sykes S."/>
            <person name="Wortman J."/>
            <person name="Nusbaum C."/>
            <person name="Birren B."/>
        </authorList>
    </citation>
    <scope>NUCLEOTIDE SEQUENCE [LARGE SCALE GENOMIC DNA]</scope>
    <source>
        <strain evidence="8">CJ02B3</strain>
    </source>
</reference>
<protein>
    <recommendedName>
        <fullName evidence="7">DUF659 domain-containing protein</fullName>
    </recommendedName>
</protein>
<dbReference type="AlphaFoldDB" id="W2FMS8"/>
<evidence type="ECO:0000256" key="3">
    <source>
        <dbReference type="ARBA" id="ARBA00022771"/>
    </source>
</evidence>
<dbReference type="InterPro" id="IPR012337">
    <property type="entry name" value="RNaseH-like_sf"/>
</dbReference>
<evidence type="ECO:0000256" key="4">
    <source>
        <dbReference type="ARBA" id="ARBA00022833"/>
    </source>
</evidence>
<keyword evidence="5" id="KW-0539">Nucleus</keyword>
<name>W2FMS8_PHYNI</name>
<sequence>MGRNKLPIWKEFDVVNDKKYPDVECRHCAFLIPSAQPSRGMIRHLKICEKLTSDDRNAWILRDDMQRDEKERKLKSKLKGQVHIGSKRKHQPDTSTDDEDSDPSSRSSSASTADSHTNENWTPSEGEVDEYHMLIAKFFYVNGLAFRLIDDQLAKAVLTAFCPKMPLPTRQQLAGPLLDRVYDEVRQETIKTLMKQGNVALVSDGWSNARREQVINFVLTAPKMSPILWSTQTTGEASKTGEYIADMVSEEIKDIENVIGTGKVCGLTTDNAANMVKAWKLLEKSRPNFYCGGCGSHTKLASEERACYPIPQENTF</sequence>
<proteinExistence type="predicted"/>
<dbReference type="Proteomes" id="UP000053236">
    <property type="component" value="Unassembled WGS sequence"/>
</dbReference>
<accession>W2FMS8</accession>